<sequence>MLCNIDRFKMELKTPKAKKKSSIAKLISWGRMFKTPLLILFLLGTTNCERESEVTELDSNFKIQNFDGRHLRHKHYNGTEKNKLSDIKYLRRHLNKEIVNFVMTDFLIDGEVENRVHFNGVTAKETYVGGDGLGLKLRQLTDGRHLVQVIYTQNGDIQDCEYVTQGKSARNFLKTLRKELKLALDEEIYRIENKQPKNVGDEKFYRHFRNVTFRILKDGDRLPPDISNWLDYDKLKMECLKRHEELQYMMKNKNKVGESSLARSRRSLRENFIVPGTKWCGAGHVAAKYGELGADAAEDRCCRSHDHCRFNIGMFKRRFGYFNYRPYTISHCRCDRRSKRDTMELLRVPGTKWCGKGFSATRYSQLGGHTRTDRCCRVHDLRCPFWIGGMEKKYGVYNWRVNTLMHCRCDERFRACLKLADTSVSNMVGKLFFNVVQTKCFILKPVKMCTQRSWWGKCLRRGYTKQAFLRDNLPY</sequence>
<name>A0ACC2Q0U0_9NEOP</name>
<keyword evidence="2" id="KW-1185">Reference proteome</keyword>
<organism evidence="1 2">
    <name type="scientific">Mythimna loreyi</name>
    <dbReference type="NCBI Taxonomy" id="667449"/>
    <lineage>
        <taxon>Eukaryota</taxon>
        <taxon>Metazoa</taxon>
        <taxon>Ecdysozoa</taxon>
        <taxon>Arthropoda</taxon>
        <taxon>Hexapoda</taxon>
        <taxon>Insecta</taxon>
        <taxon>Pterygota</taxon>
        <taxon>Neoptera</taxon>
        <taxon>Endopterygota</taxon>
        <taxon>Lepidoptera</taxon>
        <taxon>Glossata</taxon>
        <taxon>Ditrysia</taxon>
        <taxon>Noctuoidea</taxon>
        <taxon>Noctuidae</taxon>
        <taxon>Noctuinae</taxon>
        <taxon>Hadenini</taxon>
        <taxon>Mythimna</taxon>
    </lineage>
</organism>
<gene>
    <name evidence="1" type="ORF">PYW08_012571</name>
</gene>
<dbReference type="Proteomes" id="UP001231649">
    <property type="component" value="Chromosome 31"/>
</dbReference>
<protein>
    <submittedName>
        <fullName evidence="1">Uncharacterized protein</fullName>
    </submittedName>
</protein>
<accession>A0ACC2Q0U0</accession>
<dbReference type="EMBL" id="CM056807">
    <property type="protein sequence ID" value="KAJ8705525.1"/>
    <property type="molecule type" value="Genomic_DNA"/>
</dbReference>
<evidence type="ECO:0000313" key="2">
    <source>
        <dbReference type="Proteomes" id="UP001231649"/>
    </source>
</evidence>
<evidence type="ECO:0000313" key="1">
    <source>
        <dbReference type="EMBL" id="KAJ8705525.1"/>
    </source>
</evidence>
<comment type="caution">
    <text evidence="1">The sequence shown here is derived from an EMBL/GenBank/DDBJ whole genome shotgun (WGS) entry which is preliminary data.</text>
</comment>
<reference evidence="1" key="1">
    <citation type="submission" date="2023-03" db="EMBL/GenBank/DDBJ databases">
        <title>Chromosome-level genomes of two armyworms, Mythimna separata and Mythimna loreyi, provide insights into the biosynthesis and reception of sex pheromones.</title>
        <authorList>
            <person name="Zhao H."/>
        </authorList>
    </citation>
    <scope>NUCLEOTIDE SEQUENCE</scope>
    <source>
        <strain evidence="1">BeijingLab</strain>
    </source>
</reference>
<proteinExistence type="predicted"/>